<dbReference type="InterPro" id="IPR051045">
    <property type="entry name" value="TonB-dependent_transducer"/>
</dbReference>
<evidence type="ECO:0000256" key="4">
    <source>
        <dbReference type="ARBA" id="ARBA00022475"/>
    </source>
</evidence>
<gene>
    <name evidence="13" type="ORF">EV668_3375</name>
</gene>
<keyword evidence="6 11" id="KW-0812">Transmembrane</keyword>
<organism evidence="13 14">
    <name type="scientific">Enterovirga rhinocerotis</name>
    <dbReference type="NCBI Taxonomy" id="1339210"/>
    <lineage>
        <taxon>Bacteria</taxon>
        <taxon>Pseudomonadati</taxon>
        <taxon>Pseudomonadota</taxon>
        <taxon>Alphaproteobacteria</taxon>
        <taxon>Hyphomicrobiales</taxon>
        <taxon>Methylobacteriaceae</taxon>
        <taxon>Enterovirga</taxon>
    </lineage>
</organism>
<comment type="similarity">
    <text evidence="2">Belongs to the TonB family.</text>
</comment>
<keyword evidence="4" id="KW-1003">Cell membrane</keyword>
<dbReference type="InterPro" id="IPR037682">
    <property type="entry name" value="TonB_C"/>
</dbReference>
<feature type="region of interest" description="Disordered" evidence="10">
    <location>
        <begin position="73"/>
        <end position="208"/>
    </location>
</feature>
<evidence type="ECO:0000256" key="11">
    <source>
        <dbReference type="SAM" id="Phobius"/>
    </source>
</evidence>
<sequence>MTRTRTREHPGEPFDHAPGNRARAVAGWACAGTVALAVHVAALAWLVRAEPVESPDQPLAAIEIEFAPVPEAVQSDAPNIAADRSVSEASSSDAPSPEAEPESEIPPEPVKAAAEDVPETTEPPKPIEPADPVETATTPPVERAEVPLPAARPKQPRKKTVAVQKPKPRSSASASRRTDKAAAQVPVSARNAASASTSGPGSSMSPAQWQQRLMAHLERRKQYPSGSRSRREAGIGYVRFQIDETGRVLSVSLARSSGFAELDAEVVALVRRASPVPAPPAGTNRTITAPVRFSVR</sequence>
<feature type="compositionally biased region" description="Low complexity" evidence="10">
    <location>
        <begin position="192"/>
        <end position="207"/>
    </location>
</feature>
<accession>A0A4R7BV14</accession>
<dbReference type="SUPFAM" id="SSF74653">
    <property type="entry name" value="TolA/TonB C-terminal domain"/>
    <property type="match status" value="1"/>
</dbReference>
<name>A0A4R7BV14_9HYPH</name>
<evidence type="ECO:0000256" key="5">
    <source>
        <dbReference type="ARBA" id="ARBA00022519"/>
    </source>
</evidence>
<dbReference type="PANTHER" id="PTHR33446">
    <property type="entry name" value="PROTEIN TONB-RELATED"/>
    <property type="match status" value="1"/>
</dbReference>
<evidence type="ECO:0000256" key="7">
    <source>
        <dbReference type="ARBA" id="ARBA00022927"/>
    </source>
</evidence>
<comment type="caution">
    <text evidence="13">The sequence shown here is derived from an EMBL/GenBank/DDBJ whole genome shotgun (WGS) entry which is preliminary data.</text>
</comment>
<feature type="compositionally biased region" description="Low complexity" evidence="10">
    <location>
        <begin position="87"/>
        <end position="97"/>
    </location>
</feature>
<reference evidence="13 14" key="1">
    <citation type="submission" date="2019-03" db="EMBL/GenBank/DDBJ databases">
        <title>Genomic Encyclopedia of Type Strains, Phase IV (KMG-IV): sequencing the most valuable type-strain genomes for metagenomic binning, comparative biology and taxonomic classification.</title>
        <authorList>
            <person name="Goeker M."/>
        </authorList>
    </citation>
    <scope>NUCLEOTIDE SEQUENCE [LARGE SCALE GENOMIC DNA]</scope>
    <source>
        <strain evidence="13 14">DSM 25903</strain>
    </source>
</reference>
<dbReference type="GO" id="GO:0031992">
    <property type="term" value="F:energy transducer activity"/>
    <property type="evidence" value="ECO:0007669"/>
    <property type="project" value="TreeGrafter"/>
</dbReference>
<keyword evidence="3" id="KW-0813">Transport</keyword>
<keyword evidence="9 11" id="KW-0472">Membrane</keyword>
<evidence type="ECO:0000256" key="2">
    <source>
        <dbReference type="ARBA" id="ARBA00006555"/>
    </source>
</evidence>
<evidence type="ECO:0000256" key="3">
    <source>
        <dbReference type="ARBA" id="ARBA00022448"/>
    </source>
</evidence>
<feature type="transmembrane region" description="Helical" evidence="11">
    <location>
        <begin position="25"/>
        <end position="47"/>
    </location>
</feature>
<protein>
    <submittedName>
        <fullName evidence="13">Protein TonB</fullName>
    </submittedName>
</protein>
<evidence type="ECO:0000256" key="10">
    <source>
        <dbReference type="SAM" id="MobiDB-lite"/>
    </source>
</evidence>
<dbReference type="InterPro" id="IPR006260">
    <property type="entry name" value="TonB/TolA_C"/>
</dbReference>
<dbReference type="OrthoDB" id="7876885at2"/>
<keyword evidence="5" id="KW-0997">Cell inner membrane</keyword>
<dbReference type="RefSeq" id="WP_133772166.1">
    <property type="nucleotide sequence ID" value="NZ_SNZR01000014.1"/>
</dbReference>
<evidence type="ECO:0000256" key="9">
    <source>
        <dbReference type="ARBA" id="ARBA00023136"/>
    </source>
</evidence>
<dbReference type="PROSITE" id="PS52015">
    <property type="entry name" value="TONB_CTD"/>
    <property type="match status" value="1"/>
</dbReference>
<proteinExistence type="inferred from homology"/>
<dbReference type="Pfam" id="PF03544">
    <property type="entry name" value="TonB_C"/>
    <property type="match status" value="1"/>
</dbReference>
<evidence type="ECO:0000313" key="14">
    <source>
        <dbReference type="Proteomes" id="UP000295122"/>
    </source>
</evidence>
<evidence type="ECO:0000256" key="8">
    <source>
        <dbReference type="ARBA" id="ARBA00022989"/>
    </source>
</evidence>
<dbReference type="GO" id="GO:0098797">
    <property type="term" value="C:plasma membrane protein complex"/>
    <property type="evidence" value="ECO:0007669"/>
    <property type="project" value="TreeGrafter"/>
</dbReference>
<comment type="subcellular location">
    <subcellularLocation>
        <location evidence="1">Cell inner membrane</location>
        <topology evidence="1">Single-pass membrane protein</topology>
        <orientation evidence="1">Periplasmic side</orientation>
    </subcellularLocation>
</comment>
<dbReference type="GO" id="GO:0015031">
    <property type="term" value="P:protein transport"/>
    <property type="evidence" value="ECO:0007669"/>
    <property type="project" value="UniProtKB-KW"/>
</dbReference>
<keyword evidence="8 11" id="KW-1133">Transmembrane helix</keyword>
<evidence type="ECO:0000259" key="12">
    <source>
        <dbReference type="PROSITE" id="PS52015"/>
    </source>
</evidence>
<keyword evidence="14" id="KW-1185">Reference proteome</keyword>
<dbReference type="GO" id="GO:0055085">
    <property type="term" value="P:transmembrane transport"/>
    <property type="evidence" value="ECO:0007669"/>
    <property type="project" value="InterPro"/>
</dbReference>
<dbReference type="NCBIfam" id="TIGR01352">
    <property type="entry name" value="tonB_Cterm"/>
    <property type="match status" value="1"/>
</dbReference>
<dbReference type="Gene3D" id="3.30.1150.10">
    <property type="match status" value="1"/>
</dbReference>
<evidence type="ECO:0000256" key="1">
    <source>
        <dbReference type="ARBA" id="ARBA00004383"/>
    </source>
</evidence>
<dbReference type="EMBL" id="SNZR01000014">
    <property type="protein sequence ID" value="TDR88892.1"/>
    <property type="molecule type" value="Genomic_DNA"/>
</dbReference>
<keyword evidence="7" id="KW-0653">Protein transport</keyword>
<evidence type="ECO:0000313" key="13">
    <source>
        <dbReference type="EMBL" id="TDR88892.1"/>
    </source>
</evidence>
<dbReference type="AlphaFoldDB" id="A0A4R7BV14"/>
<dbReference type="PANTHER" id="PTHR33446:SF2">
    <property type="entry name" value="PROTEIN TONB"/>
    <property type="match status" value="1"/>
</dbReference>
<dbReference type="Proteomes" id="UP000295122">
    <property type="component" value="Unassembled WGS sequence"/>
</dbReference>
<evidence type="ECO:0000256" key="6">
    <source>
        <dbReference type="ARBA" id="ARBA00022692"/>
    </source>
</evidence>
<feature type="domain" description="TonB C-terminal" evidence="12">
    <location>
        <begin position="208"/>
        <end position="296"/>
    </location>
</feature>